<protein>
    <submittedName>
        <fullName evidence="4">Oxidase</fullName>
    </submittedName>
</protein>
<dbReference type="Proteomes" id="UP000646738">
    <property type="component" value="Unassembled WGS sequence"/>
</dbReference>
<evidence type="ECO:0000259" key="3">
    <source>
        <dbReference type="Pfam" id="PF07992"/>
    </source>
</evidence>
<accession>A0ABQ3RD15</accession>
<dbReference type="InterPro" id="IPR007419">
    <property type="entry name" value="BFD-like_2Fe2S-bd_dom"/>
</dbReference>
<feature type="domain" description="FAD/NAD(P)-binding" evidence="3">
    <location>
        <begin position="6"/>
        <end position="323"/>
    </location>
</feature>
<dbReference type="SUPFAM" id="SSF51905">
    <property type="entry name" value="FAD/NAD(P)-binding domain"/>
    <property type="match status" value="1"/>
</dbReference>
<dbReference type="PANTHER" id="PTHR42949:SF3">
    <property type="entry name" value="ANAEROBIC GLYCEROL-3-PHOSPHATE DEHYDROGENASE SUBUNIT B"/>
    <property type="match status" value="1"/>
</dbReference>
<dbReference type="InterPro" id="IPR023753">
    <property type="entry name" value="FAD/NAD-binding_dom"/>
</dbReference>
<dbReference type="PRINTS" id="PR00368">
    <property type="entry name" value="FADPNR"/>
</dbReference>
<keyword evidence="1" id="KW-0560">Oxidoreductase</keyword>
<sequence>MTERPRLAVVGAGPAGLAAALTAAARGVRVLLVDAADQAGGQFYRQPAAGLGARRPQAPHPRWRTWERLRTGLERHRAAGRITHLTDHHVWCVSGQSGSGGFTVHALRGPGQEEGVTVRADAVLLATGGYERVLPFPGWTLPGVVTAGGAQAMLKGQLVLPGRTAVVAGTGPLLLPVAAGFAAAGARVAALVESAGPAALPRRAPALAARPGTLAEGAGYAVRLLRHKVRTLIRHTVLAAHGTERLEAVTVAALDRAGRPRPGTARRVRCDTLAVGHGLLPHTDLAETLGCALSGTAVRVDAEQRTDVPGVWAAGETTGVGGAALALAEGHIAGQSAAARLCGTVPDPRRWAAADRARARARAFAAALDAVYAPPAGWADRLPDATVVCRCEEVTAGRVREAVGTLGAGDARTVKLLTRAGMGWCQGRMCAPAVAGLTGCPLGPGRRPFARPVPLGVLADLPDTE</sequence>
<gene>
    <name evidence="4" type="ORF">Srubr_35330</name>
</gene>
<dbReference type="Pfam" id="PF04324">
    <property type="entry name" value="Fer2_BFD"/>
    <property type="match status" value="1"/>
</dbReference>
<dbReference type="InterPro" id="IPR041854">
    <property type="entry name" value="BFD-like_2Fe2S-bd_dom_sf"/>
</dbReference>
<dbReference type="Gene3D" id="3.50.50.60">
    <property type="entry name" value="FAD/NAD(P)-binding domain"/>
    <property type="match status" value="2"/>
</dbReference>
<dbReference type="PIRSF" id="PIRSF037495">
    <property type="entry name" value="Opine_OX_OoxA/HcnB"/>
    <property type="match status" value="1"/>
</dbReference>
<name>A0ABQ3RD15_STRRR</name>
<dbReference type="InterPro" id="IPR036188">
    <property type="entry name" value="FAD/NAD-bd_sf"/>
</dbReference>
<evidence type="ECO:0000259" key="2">
    <source>
        <dbReference type="Pfam" id="PF04324"/>
    </source>
</evidence>
<dbReference type="InterPro" id="IPR051691">
    <property type="entry name" value="Metab_Enz_Cyan_OpOx_G3PDH"/>
</dbReference>
<dbReference type="Pfam" id="PF07992">
    <property type="entry name" value="Pyr_redox_2"/>
    <property type="match status" value="1"/>
</dbReference>
<organism evidence="4 5">
    <name type="scientific">Streptomyces rubradiris</name>
    <name type="common">Streptomyces achromogenes subsp. rubradiris</name>
    <dbReference type="NCBI Taxonomy" id="285531"/>
    <lineage>
        <taxon>Bacteria</taxon>
        <taxon>Bacillati</taxon>
        <taxon>Actinomycetota</taxon>
        <taxon>Actinomycetes</taxon>
        <taxon>Kitasatosporales</taxon>
        <taxon>Streptomycetaceae</taxon>
        <taxon>Streptomyces</taxon>
    </lineage>
</organism>
<dbReference type="RefSeq" id="WP_189989456.1">
    <property type="nucleotide sequence ID" value="NZ_BNCB01000001.1"/>
</dbReference>
<dbReference type="Gene3D" id="3.40.50.720">
    <property type="entry name" value="NAD(P)-binding Rossmann-like Domain"/>
    <property type="match status" value="1"/>
</dbReference>
<dbReference type="EMBL" id="BNEA01000015">
    <property type="protein sequence ID" value="GHI53687.1"/>
    <property type="molecule type" value="Genomic_DNA"/>
</dbReference>
<keyword evidence="5" id="KW-1185">Reference proteome</keyword>
<reference evidence="5" key="1">
    <citation type="submission" date="2023-07" db="EMBL/GenBank/DDBJ databases">
        <title>Whole genome shotgun sequence of Streptomyces achromogenes subsp. rubradiris NBRC 14000.</title>
        <authorList>
            <person name="Komaki H."/>
            <person name="Tamura T."/>
        </authorList>
    </citation>
    <scope>NUCLEOTIDE SEQUENCE [LARGE SCALE GENOMIC DNA]</scope>
    <source>
        <strain evidence="5">NBRC 14000</strain>
    </source>
</reference>
<comment type="caution">
    <text evidence="4">The sequence shown here is derived from an EMBL/GenBank/DDBJ whole genome shotgun (WGS) entry which is preliminary data.</text>
</comment>
<dbReference type="Gene3D" id="1.10.10.1100">
    <property type="entry name" value="BFD-like [2Fe-2S]-binding domain"/>
    <property type="match status" value="1"/>
</dbReference>
<evidence type="ECO:0000256" key="1">
    <source>
        <dbReference type="ARBA" id="ARBA00023002"/>
    </source>
</evidence>
<proteinExistence type="predicted"/>
<feature type="domain" description="BFD-like [2Fe-2S]-binding" evidence="2">
    <location>
        <begin position="387"/>
        <end position="435"/>
    </location>
</feature>
<dbReference type="InterPro" id="IPR017224">
    <property type="entry name" value="Opine_Oxase_asu/HCN_bsu"/>
</dbReference>
<evidence type="ECO:0000313" key="4">
    <source>
        <dbReference type="EMBL" id="GHI53687.1"/>
    </source>
</evidence>
<evidence type="ECO:0000313" key="5">
    <source>
        <dbReference type="Proteomes" id="UP000646738"/>
    </source>
</evidence>
<dbReference type="PANTHER" id="PTHR42949">
    <property type="entry name" value="ANAEROBIC GLYCEROL-3-PHOSPHATE DEHYDROGENASE SUBUNIT B"/>
    <property type="match status" value="1"/>
</dbReference>
<dbReference type="CDD" id="cd19946">
    <property type="entry name" value="GlpA-like_Fer2_BFD-like"/>
    <property type="match status" value="1"/>
</dbReference>
<dbReference type="PRINTS" id="PR00411">
    <property type="entry name" value="PNDRDTASEI"/>
</dbReference>